<evidence type="ECO:0000313" key="4">
    <source>
        <dbReference type="Proteomes" id="UP000500938"/>
    </source>
</evidence>
<dbReference type="Proteomes" id="UP000500938">
    <property type="component" value="Chromosome"/>
</dbReference>
<keyword evidence="1" id="KW-0732">Signal</keyword>
<dbReference type="KEGG" id="ggr:HKW67_01415"/>
<dbReference type="InterPro" id="IPR049236">
    <property type="entry name" value="DUF6850"/>
</dbReference>
<protein>
    <recommendedName>
        <fullName evidence="2">DUF6850 domain-containing protein</fullName>
    </recommendedName>
</protein>
<dbReference type="AlphaFoldDB" id="A0A6M4IK81"/>
<evidence type="ECO:0000313" key="3">
    <source>
        <dbReference type="EMBL" id="QJR34269.1"/>
    </source>
</evidence>
<organism evidence="3 4">
    <name type="scientific">Gemmatimonas groenlandica</name>
    <dbReference type="NCBI Taxonomy" id="2732249"/>
    <lineage>
        <taxon>Bacteria</taxon>
        <taxon>Pseudomonadati</taxon>
        <taxon>Gemmatimonadota</taxon>
        <taxon>Gemmatimonadia</taxon>
        <taxon>Gemmatimonadales</taxon>
        <taxon>Gemmatimonadaceae</taxon>
        <taxon>Gemmatimonas</taxon>
    </lineage>
</organism>
<evidence type="ECO:0000256" key="1">
    <source>
        <dbReference type="SAM" id="SignalP"/>
    </source>
</evidence>
<keyword evidence="4" id="KW-1185">Reference proteome</keyword>
<dbReference type="EMBL" id="CP053085">
    <property type="protein sequence ID" value="QJR34269.1"/>
    <property type="molecule type" value="Genomic_DNA"/>
</dbReference>
<feature type="domain" description="DUF6850" evidence="2">
    <location>
        <begin position="112"/>
        <end position="554"/>
    </location>
</feature>
<feature type="chain" id="PRO_5026725685" description="DUF6850 domain-containing protein" evidence="1">
    <location>
        <begin position="26"/>
        <end position="556"/>
    </location>
</feature>
<sequence>MIGRRVTGVLVTASIISLAPLSIHAQDVPASGWGRAIDSNSASSAASAAWFGAWSPLRPVLDVPRGLLRAPLAPGLLDAPAPLTGAFVLAGAPGAIVRDFRPWLAGDTAHWSELRMRQSGESGTYKRPLDVADANVTQAIGQGWAPIGSRGVAVGRFILDRERHDATGYSQRVAPYWSSPFIVTDSVTPPMQRTRVRLEGAVGWQVAGFGLGVSAGVESREHNSVNVPLRRSGRAATPAVVLGADRALPWLGLVVGAYYKWSEPNETNVLNAVPLPTIMYQLKGYDEPFGFIVTDANPVFVRNDRQLRATGGTAQLTVLGTRLVVAHEQAQRAEDQYQNFVSGNTPTDRWRATGSTSHLQLSRGVGRLLRATVVASRTKLTGVGTRSDLTGVAIDGGDEASSVEADVRASRGHWMAALLGGFAQRSHARVDYVAERRTALDISTPFVGGEVARQLGRGGLALGASLATRAATGGIPTIPAPQVAPTYRRLLQPELAYEAAQSQAVAGWASVRVPVSSQLLVISARMERASPSTASPTRLQPVGDRTAWSLGVGWQR</sequence>
<reference evidence="3 4" key="1">
    <citation type="submission" date="2020-05" db="EMBL/GenBank/DDBJ databases">
        <title>Complete genome sequence of Gemmatimonas greenlandica TET16.</title>
        <authorList>
            <person name="Zeng Y."/>
        </authorList>
    </citation>
    <scope>NUCLEOTIDE SEQUENCE [LARGE SCALE GENOMIC DNA]</scope>
    <source>
        <strain evidence="3 4">TET16</strain>
    </source>
</reference>
<dbReference type="Pfam" id="PF21012">
    <property type="entry name" value="DUF6850"/>
    <property type="match status" value="1"/>
</dbReference>
<evidence type="ECO:0000259" key="2">
    <source>
        <dbReference type="Pfam" id="PF21012"/>
    </source>
</evidence>
<proteinExistence type="predicted"/>
<name>A0A6M4IK81_9BACT</name>
<accession>A0A6M4IK81</accession>
<feature type="signal peptide" evidence="1">
    <location>
        <begin position="1"/>
        <end position="25"/>
    </location>
</feature>
<dbReference type="RefSeq" id="WP_171223695.1">
    <property type="nucleotide sequence ID" value="NZ_CP053085.1"/>
</dbReference>
<gene>
    <name evidence="3" type="ORF">HKW67_01415</name>
</gene>